<feature type="region of interest" description="Disordered" evidence="1">
    <location>
        <begin position="58"/>
        <end position="141"/>
    </location>
</feature>
<dbReference type="Proteomes" id="UP000636579">
    <property type="component" value="Unassembled WGS sequence"/>
</dbReference>
<keyword evidence="2" id="KW-0472">Membrane</keyword>
<dbReference type="PANTHER" id="PTHR21180:SF32">
    <property type="entry name" value="ENDONUCLEASE_EXONUCLEASE_PHOSPHATASE FAMILY DOMAIN-CONTAINING PROTEIN 1"/>
    <property type="match status" value="1"/>
</dbReference>
<evidence type="ECO:0000313" key="4">
    <source>
        <dbReference type="EMBL" id="MBE1513746.1"/>
    </source>
</evidence>
<accession>A0ABR9J570</accession>
<sequence length="297" mass="29422">MEAWPEDELSRRERLRAQREAAHAAPARIGLKLTAVVVIVIALLAWLVVSWFTSARSASAPLPEPPALVTGGPEAGTPEAGAAPESVASGNAPEGDPESVPGSGSGATHGDSQGPAGPNAAGPNVSAPNAAAPGTEGAGESVVHVSGAVKDPGVVELPPGSRVHEAIEAAGGMTKEADPGGLNLAAPVQDGTLIWVPTPEELESGAGPPGQAQNPVPGAGQEPGQSGPSAEGSAQLINLNTADAQTLDELPGIGPALSERIIAHRETNGPFGSLEELAAVSGIGPVILADVEGLVTW</sequence>
<dbReference type="Gene3D" id="3.10.560.10">
    <property type="entry name" value="Outer membrane lipoprotein wza domain like"/>
    <property type="match status" value="1"/>
</dbReference>
<evidence type="ECO:0000256" key="1">
    <source>
        <dbReference type="SAM" id="MobiDB-lite"/>
    </source>
</evidence>
<dbReference type="Pfam" id="PF10531">
    <property type="entry name" value="SLBB"/>
    <property type="match status" value="1"/>
</dbReference>
<dbReference type="Gene3D" id="1.10.150.320">
    <property type="entry name" value="Photosystem II 12 kDa extrinsic protein"/>
    <property type="match status" value="1"/>
</dbReference>
<keyword evidence="2" id="KW-1133">Transmembrane helix</keyword>
<evidence type="ECO:0000313" key="5">
    <source>
        <dbReference type="Proteomes" id="UP000636579"/>
    </source>
</evidence>
<proteinExistence type="predicted"/>
<dbReference type="InterPro" id="IPR019554">
    <property type="entry name" value="Soluble_ligand-bd"/>
</dbReference>
<keyword evidence="2" id="KW-0812">Transmembrane</keyword>
<comment type="caution">
    <text evidence="4">The sequence shown here is derived from an EMBL/GenBank/DDBJ whole genome shotgun (WGS) entry which is preliminary data.</text>
</comment>
<dbReference type="SUPFAM" id="SSF47781">
    <property type="entry name" value="RuvA domain 2-like"/>
    <property type="match status" value="1"/>
</dbReference>
<feature type="region of interest" description="Disordered" evidence="1">
    <location>
        <begin position="200"/>
        <end position="232"/>
    </location>
</feature>
<dbReference type="InterPro" id="IPR010994">
    <property type="entry name" value="RuvA_2-like"/>
</dbReference>
<organism evidence="4 5">
    <name type="scientific">Nesterenkonia halotolerans</name>
    <dbReference type="NCBI Taxonomy" id="225325"/>
    <lineage>
        <taxon>Bacteria</taxon>
        <taxon>Bacillati</taxon>
        <taxon>Actinomycetota</taxon>
        <taxon>Actinomycetes</taxon>
        <taxon>Micrococcales</taxon>
        <taxon>Micrococcaceae</taxon>
        <taxon>Nesterenkonia</taxon>
    </lineage>
</organism>
<keyword evidence="5" id="KW-1185">Reference proteome</keyword>
<dbReference type="Pfam" id="PF12836">
    <property type="entry name" value="HHH_3"/>
    <property type="match status" value="1"/>
</dbReference>
<dbReference type="RefSeq" id="WP_192590592.1">
    <property type="nucleotide sequence ID" value="NZ_JADBEE010000001.1"/>
</dbReference>
<feature type="transmembrane region" description="Helical" evidence="2">
    <location>
        <begin position="29"/>
        <end position="52"/>
    </location>
</feature>
<reference evidence="4 5" key="1">
    <citation type="submission" date="2020-10" db="EMBL/GenBank/DDBJ databases">
        <title>Sequencing the genomes of 1000 actinobacteria strains.</title>
        <authorList>
            <person name="Klenk H.-P."/>
        </authorList>
    </citation>
    <scope>NUCLEOTIDE SEQUENCE [LARGE SCALE GENOMIC DNA]</scope>
    <source>
        <strain evidence="4 5">DSM 15474</strain>
    </source>
</reference>
<feature type="compositionally biased region" description="Low complexity" evidence="1">
    <location>
        <begin position="70"/>
        <end position="85"/>
    </location>
</feature>
<evidence type="ECO:0000256" key="2">
    <source>
        <dbReference type="SAM" id="Phobius"/>
    </source>
</evidence>
<dbReference type="PANTHER" id="PTHR21180">
    <property type="entry name" value="ENDONUCLEASE/EXONUCLEASE/PHOSPHATASE FAMILY DOMAIN-CONTAINING PROTEIN 1"/>
    <property type="match status" value="1"/>
</dbReference>
<gene>
    <name evidence="4" type="ORF">H4W26_000501</name>
</gene>
<evidence type="ECO:0000259" key="3">
    <source>
        <dbReference type="Pfam" id="PF10531"/>
    </source>
</evidence>
<dbReference type="InterPro" id="IPR051675">
    <property type="entry name" value="Endo/Exo/Phosphatase_dom_1"/>
</dbReference>
<dbReference type="SUPFAM" id="SSF142984">
    <property type="entry name" value="Nqo1 middle domain-like"/>
    <property type="match status" value="1"/>
</dbReference>
<dbReference type="EMBL" id="JADBEE010000001">
    <property type="protein sequence ID" value="MBE1513746.1"/>
    <property type="molecule type" value="Genomic_DNA"/>
</dbReference>
<protein>
    <submittedName>
        <fullName evidence="4">Competence protein ComEA</fullName>
    </submittedName>
</protein>
<feature type="domain" description="Soluble ligand binding" evidence="3">
    <location>
        <begin position="142"/>
        <end position="196"/>
    </location>
</feature>
<name>A0ABR9J570_9MICC</name>